<dbReference type="InterPro" id="IPR017853">
    <property type="entry name" value="GH"/>
</dbReference>
<accession>A0A833X4A2</accession>
<evidence type="ECO:0000313" key="4">
    <source>
        <dbReference type="Proteomes" id="UP000619265"/>
    </source>
</evidence>
<comment type="caution">
    <text evidence="3">The sequence shown here is derived from an EMBL/GenBank/DDBJ whole genome shotgun (WGS) entry which is preliminary data.</text>
</comment>
<evidence type="ECO:0000313" key="3">
    <source>
        <dbReference type="EMBL" id="KAF5459609.1"/>
    </source>
</evidence>
<dbReference type="Gramene" id="Jr09_00580_p1">
    <property type="protein sequence ID" value="cds.Jr09_00580_p1"/>
    <property type="gene ID" value="Jr09_00580"/>
</dbReference>
<evidence type="ECO:0000256" key="2">
    <source>
        <dbReference type="RuleBase" id="RU003690"/>
    </source>
</evidence>
<reference evidence="3" key="1">
    <citation type="submission" date="2015-10" db="EMBL/GenBank/DDBJ databases">
        <authorList>
            <person name="Martinez-Garcia P.J."/>
            <person name="Crepeau M.W."/>
            <person name="Puiu D."/>
            <person name="Gonzalez-Ibeas D."/>
            <person name="Whalen J."/>
            <person name="Stevens K."/>
            <person name="Paul R."/>
            <person name="Butterfield T."/>
            <person name="Britton M."/>
            <person name="Reagan R."/>
            <person name="Chakraborty S."/>
            <person name="Walawage S.L."/>
            <person name="Vasquez-Gross H.A."/>
            <person name="Cardeno C."/>
            <person name="Famula R."/>
            <person name="Pratt K."/>
            <person name="Kuruganti S."/>
            <person name="Aradhya M.K."/>
            <person name="Leslie C.A."/>
            <person name="Dandekar A.M."/>
            <person name="Salzberg S.L."/>
            <person name="Wegrzyn J.L."/>
            <person name="Langley C.H."/>
            <person name="Neale D.B."/>
        </authorList>
    </citation>
    <scope>NUCLEOTIDE SEQUENCE</scope>
    <source>
        <tissue evidence="3">Leaves</tissue>
    </source>
</reference>
<proteinExistence type="inferred from homology"/>
<gene>
    <name evidence="3" type="ORF">F2P56_019546</name>
</gene>
<protein>
    <submittedName>
        <fullName evidence="3">Uncharacterized protein</fullName>
    </submittedName>
</protein>
<dbReference type="GO" id="GO:0005975">
    <property type="term" value="P:carbohydrate metabolic process"/>
    <property type="evidence" value="ECO:0007669"/>
    <property type="project" value="InterPro"/>
</dbReference>
<dbReference type="AlphaFoldDB" id="A0A833X4A2"/>
<dbReference type="Pfam" id="PF00232">
    <property type="entry name" value="Glyco_hydro_1"/>
    <property type="match status" value="1"/>
</dbReference>
<dbReference type="InterPro" id="IPR001360">
    <property type="entry name" value="Glyco_hydro_1"/>
</dbReference>
<evidence type="ECO:0000256" key="1">
    <source>
        <dbReference type="ARBA" id="ARBA00010838"/>
    </source>
</evidence>
<dbReference type="GO" id="GO:0004553">
    <property type="term" value="F:hydrolase activity, hydrolyzing O-glycosyl compounds"/>
    <property type="evidence" value="ECO:0007669"/>
    <property type="project" value="InterPro"/>
</dbReference>
<name>A0A833X4A2_JUGRE</name>
<dbReference type="PANTHER" id="PTHR10353">
    <property type="entry name" value="GLYCOSYL HYDROLASE"/>
    <property type="match status" value="1"/>
</dbReference>
<organism evidence="3 4">
    <name type="scientific">Juglans regia</name>
    <name type="common">English walnut</name>
    <dbReference type="NCBI Taxonomy" id="51240"/>
    <lineage>
        <taxon>Eukaryota</taxon>
        <taxon>Viridiplantae</taxon>
        <taxon>Streptophyta</taxon>
        <taxon>Embryophyta</taxon>
        <taxon>Tracheophyta</taxon>
        <taxon>Spermatophyta</taxon>
        <taxon>Magnoliopsida</taxon>
        <taxon>eudicotyledons</taxon>
        <taxon>Gunneridae</taxon>
        <taxon>Pentapetalae</taxon>
        <taxon>rosids</taxon>
        <taxon>fabids</taxon>
        <taxon>Fagales</taxon>
        <taxon>Juglandaceae</taxon>
        <taxon>Juglans</taxon>
    </lineage>
</organism>
<dbReference type="PANTHER" id="PTHR10353:SF318">
    <property type="entry name" value="BETA-GLUCOSIDASE 31-RELATED"/>
    <property type="match status" value="1"/>
</dbReference>
<comment type="similarity">
    <text evidence="1 2">Belongs to the glycosyl hydrolase 1 family.</text>
</comment>
<reference evidence="3" key="2">
    <citation type="submission" date="2020-03" db="EMBL/GenBank/DDBJ databases">
        <title>Walnut 2.0.</title>
        <authorList>
            <person name="Marrano A."/>
            <person name="Britton M."/>
            <person name="Zimin A.V."/>
            <person name="Zaini P.A."/>
            <person name="Workman R."/>
            <person name="Puiu D."/>
            <person name="Bianco L."/>
            <person name="Allen B.J."/>
            <person name="Troggio M."/>
            <person name="Leslie C.A."/>
            <person name="Timp W."/>
            <person name="Dendekar A."/>
            <person name="Salzberg S.L."/>
            <person name="Neale D.B."/>
        </authorList>
    </citation>
    <scope>NUCLEOTIDE SEQUENCE</scope>
    <source>
        <tissue evidence="3">Leaves</tissue>
    </source>
</reference>
<dbReference type="PRINTS" id="PR00131">
    <property type="entry name" value="GLHYDRLASE1"/>
</dbReference>
<dbReference type="Gene3D" id="3.20.20.80">
    <property type="entry name" value="Glycosidases"/>
    <property type="match status" value="1"/>
</dbReference>
<sequence>MPRESVVVDVSTPRQILRCSLMISGVSEYNNASLTIGEALVDSQRIEYHYGHLSYLNLSIGDGVKVKGYFAWSFMDNYEWNSGYTVRFGLYYVDYKDGLKRYNKTSATWFQNFLHINHSYQAPPPQSISVKYSSVPSSSPPSSIWFPDTAATNYFTSDFANLNLDATSYHGSDQVSIGGGSTLPIQNIGFAHLESPSGNFLFHKLLHLLLITRNLIFVCQFCLDNSVFFEFHSDSFFVKDLRQPRNEEKCESEKEERDQSRLHDDVFFQRDHFGRVCMGMRVDGEYRRYECGL</sequence>
<dbReference type="Proteomes" id="UP000619265">
    <property type="component" value="Unassembled WGS sequence"/>
</dbReference>
<dbReference type="SUPFAM" id="SSF51445">
    <property type="entry name" value="(Trans)glycosidases"/>
    <property type="match status" value="1"/>
</dbReference>
<dbReference type="EMBL" id="LIHL02000009">
    <property type="protein sequence ID" value="KAF5459609.1"/>
    <property type="molecule type" value="Genomic_DNA"/>
</dbReference>